<dbReference type="AlphaFoldDB" id="A0A917YL44"/>
<dbReference type="Proteomes" id="UP000598196">
    <property type="component" value="Unassembled WGS sequence"/>
</dbReference>
<feature type="transmembrane region" description="Helical" evidence="7">
    <location>
        <begin position="46"/>
        <end position="64"/>
    </location>
</feature>
<evidence type="ECO:0000256" key="6">
    <source>
        <dbReference type="ARBA" id="ARBA00023136"/>
    </source>
</evidence>
<reference evidence="9 10" key="1">
    <citation type="journal article" date="2014" name="Int. J. Syst. Evol. Microbiol.">
        <title>Complete genome sequence of Corynebacterium casei LMG S-19264T (=DSM 44701T), isolated from a smear-ripened cheese.</title>
        <authorList>
            <consortium name="US DOE Joint Genome Institute (JGI-PGF)"/>
            <person name="Walter F."/>
            <person name="Albersmeier A."/>
            <person name="Kalinowski J."/>
            <person name="Ruckert C."/>
        </authorList>
    </citation>
    <scope>NUCLEOTIDE SEQUENCE [LARGE SCALE GENOMIC DNA]</scope>
    <source>
        <strain evidence="9 10">CGMCC 1.7029</strain>
    </source>
</reference>
<keyword evidence="10" id="KW-1185">Reference proteome</keyword>
<comment type="function">
    <text evidence="7">Part of the tripartite ATP-independent periplasmic (TRAP) transport system.</text>
</comment>
<dbReference type="InterPro" id="IPR055348">
    <property type="entry name" value="DctQ"/>
</dbReference>
<accession>A0A917YL44</accession>
<evidence type="ECO:0000256" key="4">
    <source>
        <dbReference type="ARBA" id="ARBA00022692"/>
    </source>
</evidence>
<dbReference type="OrthoDB" id="2877624at2"/>
<keyword evidence="6 7" id="KW-0472">Membrane</keyword>
<keyword evidence="2 7" id="KW-0813">Transport</keyword>
<keyword evidence="5 7" id="KW-1133">Transmembrane helix</keyword>
<proteinExistence type="inferred from homology"/>
<keyword evidence="4 7" id="KW-0812">Transmembrane</keyword>
<comment type="subunit">
    <text evidence="7">The complex comprises the extracytoplasmic solute receptor protein and the two transmembrane proteins.</text>
</comment>
<feature type="transmembrane region" description="Helical" evidence="7">
    <location>
        <begin position="85"/>
        <end position="106"/>
    </location>
</feature>
<sequence length="170" mass="18547">MTSRTDGAVSLLNALAAMWAFVLAFVILADVLGRAIGVSFQGTVELVANSIVAIVFLQFPLTIVRGRFLRSTVIYDAVSDRGRKMIDLMSCVLGLGIFVAIAWGGWSDMITSFRIGEFEGEGALRVPVYPTRAIIFAMSVLSILCYLQLIFRLLGGARLSDYAESQEQEV</sequence>
<dbReference type="RefSeq" id="WP_158635614.1">
    <property type="nucleotide sequence ID" value="NZ_BMLP01000005.1"/>
</dbReference>
<keyword evidence="7" id="KW-0997">Cell inner membrane</keyword>
<dbReference type="GO" id="GO:0005886">
    <property type="term" value="C:plasma membrane"/>
    <property type="evidence" value="ECO:0007669"/>
    <property type="project" value="UniProtKB-SubCell"/>
</dbReference>
<comment type="subcellular location">
    <subcellularLocation>
        <location evidence="7">Cell inner membrane</location>
        <topology evidence="7">Multi-pass membrane protein</topology>
    </subcellularLocation>
    <subcellularLocation>
        <location evidence="1">Cell membrane</location>
        <topology evidence="1">Multi-pass membrane protein</topology>
    </subcellularLocation>
</comment>
<evidence type="ECO:0000313" key="9">
    <source>
        <dbReference type="EMBL" id="GGO34369.1"/>
    </source>
</evidence>
<evidence type="ECO:0000313" key="10">
    <source>
        <dbReference type="Proteomes" id="UP000598196"/>
    </source>
</evidence>
<protein>
    <recommendedName>
        <fullName evidence="7">TRAP transporter small permease protein</fullName>
    </recommendedName>
</protein>
<feature type="transmembrane region" description="Helical" evidence="7">
    <location>
        <begin position="133"/>
        <end position="154"/>
    </location>
</feature>
<name>A0A917YL44_9RHOB</name>
<comment type="caution">
    <text evidence="9">The sequence shown here is derived from an EMBL/GenBank/DDBJ whole genome shotgun (WGS) entry which is preliminary data.</text>
</comment>
<gene>
    <name evidence="9" type="ORF">GCM10010991_25030</name>
</gene>
<evidence type="ECO:0000256" key="1">
    <source>
        <dbReference type="ARBA" id="ARBA00004651"/>
    </source>
</evidence>
<comment type="similarity">
    <text evidence="7">Belongs to the TRAP transporter small permease family.</text>
</comment>
<dbReference type="Pfam" id="PF04290">
    <property type="entry name" value="DctQ"/>
    <property type="match status" value="1"/>
</dbReference>
<dbReference type="EMBL" id="BMLP01000005">
    <property type="protein sequence ID" value="GGO34369.1"/>
    <property type="molecule type" value="Genomic_DNA"/>
</dbReference>
<evidence type="ECO:0000256" key="2">
    <source>
        <dbReference type="ARBA" id="ARBA00022448"/>
    </source>
</evidence>
<evidence type="ECO:0000256" key="3">
    <source>
        <dbReference type="ARBA" id="ARBA00022475"/>
    </source>
</evidence>
<evidence type="ECO:0000259" key="8">
    <source>
        <dbReference type="Pfam" id="PF04290"/>
    </source>
</evidence>
<keyword evidence="3" id="KW-1003">Cell membrane</keyword>
<feature type="transmembrane region" description="Helical" evidence="7">
    <location>
        <begin position="12"/>
        <end position="40"/>
    </location>
</feature>
<evidence type="ECO:0000256" key="5">
    <source>
        <dbReference type="ARBA" id="ARBA00022989"/>
    </source>
</evidence>
<evidence type="ECO:0000256" key="7">
    <source>
        <dbReference type="RuleBase" id="RU369079"/>
    </source>
</evidence>
<feature type="domain" description="Tripartite ATP-independent periplasmic transporters DctQ component" evidence="8">
    <location>
        <begin position="24"/>
        <end position="154"/>
    </location>
</feature>
<dbReference type="GO" id="GO:0022857">
    <property type="term" value="F:transmembrane transporter activity"/>
    <property type="evidence" value="ECO:0007669"/>
    <property type="project" value="UniProtKB-UniRule"/>
</dbReference>
<organism evidence="9 10">
    <name type="scientific">Gemmobacter aquaticus</name>
    <dbReference type="NCBI Taxonomy" id="490185"/>
    <lineage>
        <taxon>Bacteria</taxon>
        <taxon>Pseudomonadati</taxon>
        <taxon>Pseudomonadota</taxon>
        <taxon>Alphaproteobacteria</taxon>
        <taxon>Rhodobacterales</taxon>
        <taxon>Paracoccaceae</taxon>
        <taxon>Gemmobacter</taxon>
    </lineage>
</organism>